<dbReference type="KEGG" id="boe:106293743"/>
<dbReference type="GO" id="GO:0005576">
    <property type="term" value="C:extracellular region"/>
    <property type="evidence" value="ECO:0007669"/>
    <property type="project" value="UniProtKB-SubCell"/>
</dbReference>
<dbReference type="OMA" id="THEKARS"/>
<keyword evidence="7 9" id="KW-0221">Differentiation</keyword>
<feature type="signal peptide" evidence="9">
    <location>
        <begin position="1"/>
        <end position="27"/>
    </location>
</feature>
<keyword evidence="8 9" id="KW-0339">Growth factor</keyword>
<comment type="subcellular location">
    <subcellularLocation>
        <location evidence="1 9">Secreted</location>
    </subcellularLocation>
</comment>
<keyword evidence="3 9" id="KW-0217">Developmental protein</keyword>
<feature type="chain" id="PRO_5031603426" description="Phytosulfokine" evidence="9">
    <location>
        <begin position="28"/>
        <end position="90"/>
    </location>
</feature>
<feature type="region of interest" description="Disordered" evidence="10">
    <location>
        <begin position="29"/>
        <end position="63"/>
    </location>
</feature>
<evidence type="ECO:0000256" key="1">
    <source>
        <dbReference type="ARBA" id="ARBA00004613"/>
    </source>
</evidence>
<reference evidence="11 12" key="1">
    <citation type="journal article" date="2014" name="Genome Biol.">
        <title>Transcriptome and methylome profiling reveals relics of genome dominance in the mesopolyploid Brassica oleracea.</title>
        <authorList>
            <person name="Parkin I.A."/>
            <person name="Koh C."/>
            <person name="Tang H."/>
            <person name="Robinson S.J."/>
            <person name="Kagale S."/>
            <person name="Clarke W.E."/>
            <person name="Town C.D."/>
            <person name="Nixon J."/>
            <person name="Krishnakumar V."/>
            <person name="Bidwell S.L."/>
            <person name="Denoeud F."/>
            <person name="Belcram H."/>
            <person name="Links M.G."/>
            <person name="Just J."/>
            <person name="Clarke C."/>
            <person name="Bender T."/>
            <person name="Huebert T."/>
            <person name="Mason A.S."/>
            <person name="Pires J.C."/>
            <person name="Barker G."/>
            <person name="Moore J."/>
            <person name="Walley P.G."/>
            <person name="Manoli S."/>
            <person name="Batley J."/>
            <person name="Edwards D."/>
            <person name="Nelson M.N."/>
            <person name="Wang X."/>
            <person name="Paterson A.H."/>
            <person name="King G."/>
            <person name="Bancroft I."/>
            <person name="Chalhoub B."/>
            <person name="Sharpe A.G."/>
        </authorList>
    </citation>
    <scope>NUCLEOTIDE SEQUENCE</scope>
    <source>
        <strain evidence="11 12">cv. TO1000</strain>
    </source>
</reference>
<evidence type="ECO:0000256" key="5">
    <source>
        <dbReference type="ARBA" id="ARBA00022641"/>
    </source>
</evidence>
<dbReference type="GO" id="GO:0008083">
    <property type="term" value="F:growth factor activity"/>
    <property type="evidence" value="ECO:0007669"/>
    <property type="project" value="UniProtKB-UniRule"/>
</dbReference>
<name>A0A0D3C9U2_BRAOL</name>
<keyword evidence="4 9" id="KW-0964">Secreted</keyword>
<evidence type="ECO:0000256" key="4">
    <source>
        <dbReference type="ARBA" id="ARBA00022525"/>
    </source>
</evidence>
<comment type="function">
    <text evidence="9">Promotes plant cell differentiation, organogenesis and somatic embryogenesis as well as cell proliferation.</text>
</comment>
<evidence type="ECO:0000256" key="8">
    <source>
        <dbReference type="ARBA" id="ARBA00023030"/>
    </source>
</evidence>
<dbReference type="OrthoDB" id="1937224at2759"/>
<comment type="PTM">
    <text evidence="9">Sulfation is important for activity and for the binding to a putative membrane receptor.</text>
</comment>
<evidence type="ECO:0000256" key="2">
    <source>
        <dbReference type="ARBA" id="ARBA00010781"/>
    </source>
</evidence>
<dbReference type="Proteomes" id="UP000032141">
    <property type="component" value="Chromosome C5"/>
</dbReference>
<dbReference type="Pfam" id="PF06404">
    <property type="entry name" value="PSK"/>
    <property type="match status" value="1"/>
</dbReference>
<comment type="PTM">
    <text evidence="9">PSK-alpha is produced by endopeptidase digestion. PSK-beta is produced from PSK-alpha by exopeptidase digestion.</text>
</comment>
<protein>
    <recommendedName>
        <fullName evidence="9">Phytosulfokine</fullName>
    </recommendedName>
    <component>
        <recommendedName>
            <fullName evidence="9">Phytosulfokine-alpha</fullName>
            <shortName evidence="9">PSK-alpha</shortName>
            <shortName evidence="9">Phytosulfokine-a</shortName>
        </recommendedName>
    </component>
    <component>
        <recommendedName>
            <fullName evidence="9">Phytosulfokine-beta</fullName>
            <shortName evidence="9">PSK-beta</shortName>
            <shortName evidence="9">Phytosulfokine-b</shortName>
        </recommendedName>
    </component>
</protein>
<keyword evidence="12" id="KW-1185">Reference proteome</keyword>
<sequence length="90" mass="9966">MMKTKSKALIIFFTLVLILIMASRVIPREDGFAPPKLSPSSTQEKERSRKGDGDGVDQCKSSDSEEECLVKKTAAAHTDYIYTQDLKSSP</sequence>
<accession>A0A0D3C9U2</accession>
<evidence type="ECO:0000256" key="7">
    <source>
        <dbReference type="ARBA" id="ARBA00022782"/>
    </source>
</evidence>
<dbReference type="Gramene" id="Bo5g017560.1">
    <property type="protein sequence ID" value="Bo5g017560.1"/>
    <property type="gene ID" value="Bo5g017560"/>
</dbReference>
<feature type="compositionally biased region" description="Basic and acidic residues" evidence="10">
    <location>
        <begin position="43"/>
        <end position="53"/>
    </location>
</feature>
<dbReference type="EnsemblPlants" id="Bo5g017560.1">
    <property type="protein sequence ID" value="Bo5g017560.1"/>
    <property type="gene ID" value="Bo5g017560"/>
</dbReference>
<dbReference type="HOGENOM" id="CLU_165727_1_0_1"/>
<evidence type="ECO:0000256" key="6">
    <source>
        <dbReference type="ARBA" id="ARBA00022729"/>
    </source>
</evidence>
<dbReference type="PANTHER" id="PTHR33285">
    <property type="entry name" value="PHYTOSULFOKINES 3"/>
    <property type="match status" value="1"/>
</dbReference>
<evidence type="ECO:0000256" key="10">
    <source>
        <dbReference type="SAM" id="MobiDB-lite"/>
    </source>
</evidence>
<comment type="similarity">
    <text evidence="2 9">Belongs to the phytosulfokine family.</text>
</comment>
<dbReference type="STRING" id="109376.A0A0D3C9U2"/>
<evidence type="ECO:0000256" key="9">
    <source>
        <dbReference type="RuleBase" id="RU368031"/>
    </source>
</evidence>
<dbReference type="GeneID" id="106293743"/>
<dbReference type="RefSeq" id="XP_013584848.1">
    <property type="nucleotide sequence ID" value="XM_013729394.1"/>
</dbReference>
<evidence type="ECO:0000313" key="11">
    <source>
        <dbReference type="EnsemblPlants" id="Bo5g017560.1"/>
    </source>
</evidence>
<dbReference type="PANTHER" id="PTHR33285:SF57">
    <property type="entry name" value="PHYTOSULFOKINES 1"/>
    <property type="match status" value="1"/>
</dbReference>
<evidence type="ECO:0000313" key="12">
    <source>
        <dbReference type="Proteomes" id="UP000032141"/>
    </source>
</evidence>
<dbReference type="GO" id="GO:0008283">
    <property type="term" value="P:cell population proliferation"/>
    <property type="evidence" value="ECO:0007669"/>
    <property type="project" value="UniProtKB-UniRule"/>
</dbReference>
<organism evidence="11 12">
    <name type="scientific">Brassica oleracea var. oleracea</name>
    <dbReference type="NCBI Taxonomy" id="109376"/>
    <lineage>
        <taxon>Eukaryota</taxon>
        <taxon>Viridiplantae</taxon>
        <taxon>Streptophyta</taxon>
        <taxon>Embryophyta</taxon>
        <taxon>Tracheophyta</taxon>
        <taxon>Spermatophyta</taxon>
        <taxon>Magnoliopsida</taxon>
        <taxon>eudicotyledons</taxon>
        <taxon>Gunneridae</taxon>
        <taxon>Pentapetalae</taxon>
        <taxon>rosids</taxon>
        <taxon>malvids</taxon>
        <taxon>Brassicales</taxon>
        <taxon>Brassicaceae</taxon>
        <taxon>Brassiceae</taxon>
        <taxon>Brassica</taxon>
    </lineage>
</organism>
<keyword evidence="5 9" id="KW-0765">Sulfation</keyword>
<proteinExistence type="inferred from homology"/>
<evidence type="ECO:0000256" key="3">
    <source>
        <dbReference type="ARBA" id="ARBA00022473"/>
    </source>
</evidence>
<dbReference type="AlphaFoldDB" id="A0A0D3C9U2"/>
<reference evidence="11" key="2">
    <citation type="submission" date="2015-03" db="UniProtKB">
        <authorList>
            <consortium name="EnsemblPlants"/>
        </authorList>
    </citation>
    <scope>IDENTIFICATION</scope>
</reference>
<keyword evidence="6 9" id="KW-0732">Signal</keyword>
<dbReference type="GO" id="GO:0030154">
    <property type="term" value="P:cell differentiation"/>
    <property type="evidence" value="ECO:0007669"/>
    <property type="project" value="UniProtKB-UniRule"/>
</dbReference>
<dbReference type="InterPro" id="IPR009438">
    <property type="entry name" value="Phytosulfokine"/>
</dbReference>